<dbReference type="PROSITE" id="PS51762">
    <property type="entry name" value="GH16_2"/>
    <property type="match status" value="1"/>
</dbReference>
<dbReference type="Pfam" id="PF00722">
    <property type="entry name" value="Glyco_hydro_16"/>
    <property type="match status" value="1"/>
</dbReference>
<dbReference type="RefSeq" id="WP_147684369.1">
    <property type="nucleotide sequence ID" value="NZ_VDUX01000002.1"/>
</dbReference>
<organism evidence="3 4">
    <name type="scientific">Aeromicrobium terrae</name>
    <dbReference type="NCBI Taxonomy" id="2498846"/>
    <lineage>
        <taxon>Bacteria</taxon>
        <taxon>Bacillati</taxon>
        <taxon>Actinomycetota</taxon>
        <taxon>Actinomycetes</taxon>
        <taxon>Propionibacteriales</taxon>
        <taxon>Nocardioidaceae</taxon>
        <taxon>Aeromicrobium</taxon>
    </lineage>
</organism>
<reference evidence="3 4" key="1">
    <citation type="submission" date="2019-06" db="EMBL/GenBank/DDBJ databases">
        <title>Aeromicrobium sp. nov., isolated from a maize field.</title>
        <authorList>
            <person name="Lin S.-Y."/>
            <person name="Tsai C.-F."/>
            <person name="Young C.-C."/>
        </authorList>
    </citation>
    <scope>NUCLEOTIDE SEQUENCE [LARGE SCALE GENOMIC DNA]</scope>
    <source>
        <strain evidence="3 4">CC-CFT486</strain>
    </source>
</reference>
<dbReference type="PANTHER" id="PTHR10963">
    <property type="entry name" value="GLYCOSYL HYDROLASE-RELATED"/>
    <property type="match status" value="1"/>
</dbReference>
<dbReference type="InterPro" id="IPR050546">
    <property type="entry name" value="Glycosyl_Hydrlase_16"/>
</dbReference>
<comment type="caution">
    <text evidence="3">The sequence shown here is derived from an EMBL/GenBank/DDBJ whole genome shotgun (WGS) entry which is preliminary data.</text>
</comment>
<evidence type="ECO:0000256" key="1">
    <source>
        <dbReference type="SAM" id="SignalP"/>
    </source>
</evidence>
<dbReference type="EMBL" id="VDUX01000002">
    <property type="protein sequence ID" value="TXL62056.1"/>
    <property type="molecule type" value="Genomic_DNA"/>
</dbReference>
<keyword evidence="4" id="KW-1185">Reference proteome</keyword>
<evidence type="ECO:0000313" key="4">
    <source>
        <dbReference type="Proteomes" id="UP000321571"/>
    </source>
</evidence>
<dbReference type="AlphaFoldDB" id="A0A5C8NLN4"/>
<feature type="chain" id="PRO_5023095775" evidence="1">
    <location>
        <begin position="26"/>
        <end position="297"/>
    </location>
</feature>
<sequence>MDRTRRVGAAIVAAALLLAPAPADAAKKPPPSSTTSKACGGKQSITVDKTGWTCKFSDDFDGTSLDRSKWEVVRTDAAGFHASWECFMDEPANVAVQDGVLNLTARTVPGFACGVPGYRYYTQWTSGMVSTRGHLERTYGRFQIRAAFARDTGPGVHSAVWLWPTDPQRYGAWPASGEIDVAEYYSSVPDRVYPYVHYQPTTFDYTATSAKCFVTNPWELHTYTLTWTRTTMTIDVDGTTCLKNSWKPAPPLKAPAPFDQPFYLNLTQALGSAQNPFDPAVTKLPATMKVDSVYVWG</sequence>
<dbReference type="GO" id="GO:0005975">
    <property type="term" value="P:carbohydrate metabolic process"/>
    <property type="evidence" value="ECO:0007669"/>
    <property type="project" value="InterPro"/>
</dbReference>
<dbReference type="Gene3D" id="2.60.120.200">
    <property type="match status" value="1"/>
</dbReference>
<dbReference type="OrthoDB" id="3250776at2"/>
<dbReference type="SUPFAM" id="SSF49899">
    <property type="entry name" value="Concanavalin A-like lectins/glucanases"/>
    <property type="match status" value="1"/>
</dbReference>
<keyword evidence="3" id="KW-0378">Hydrolase</keyword>
<accession>A0A5C8NLN4</accession>
<dbReference type="CDD" id="cd08023">
    <property type="entry name" value="GH16_laminarinase_like"/>
    <property type="match status" value="1"/>
</dbReference>
<proteinExistence type="predicted"/>
<dbReference type="PANTHER" id="PTHR10963:SF60">
    <property type="entry name" value="GRAM-NEGATIVE BACTERIA-BINDING PROTEIN 1-RELATED"/>
    <property type="match status" value="1"/>
</dbReference>
<dbReference type="InterPro" id="IPR000757">
    <property type="entry name" value="Beta-glucanase-like"/>
</dbReference>
<feature type="signal peptide" evidence="1">
    <location>
        <begin position="1"/>
        <end position="25"/>
    </location>
</feature>
<dbReference type="InterPro" id="IPR013320">
    <property type="entry name" value="ConA-like_dom_sf"/>
</dbReference>
<evidence type="ECO:0000313" key="3">
    <source>
        <dbReference type="EMBL" id="TXL62056.1"/>
    </source>
</evidence>
<name>A0A5C8NLN4_9ACTN</name>
<protein>
    <submittedName>
        <fullName evidence="3">Glycoside hydrolase family 16 protein</fullName>
    </submittedName>
</protein>
<dbReference type="GO" id="GO:0004553">
    <property type="term" value="F:hydrolase activity, hydrolyzing O-glycosyl compounds"/>
    <property type="evidence" value="ECO:0007669"/>
    <property type="project" value="InterPro"/>
</dbReference>
<keyword evidence="1" id="KW-0732">Signal</keyword>
<feature type="domain" description="GH16" evidence="2">
    <location>
        <begin position="23"/>
        <end position="297"/>
    </location>
</feature>
<evidence type="ECO:0000259" key="2">
    <source>
        <dbReference type="PROSITE" id="PS51762"/>
    </source>
</evidence>
<dbReference type="Proteomes" id="UP000321571">
    <property type="component" value="Unassembled WGS sequence"/>
</dbReference>
<gene>
    <name evidence="3" type="ORF">FHP06_04915</name>
</gene>